<accession>A0A7J7KUN7</accession>
<dbReference type="AlphaFoldDB" id="A0A7J7KUN7"/>
<feature type="region of interest" description="Disordered" evidence="1">
    <location>
        <begin position="171"/>
        <end position="235"/>
    </location>
</feature>
<name>A0A7J7KUN7_9MAGN</name>
<comment type="caution">
    <text evidence="2">The sequence shown here is derived from an EMBL/GenBank/DDBJ whole genome shotgun (WGS) entry which is preliminary data.</text>
</comment>
<evidence type="ECO:0000313" key="2">
    <source>
        <dbReference type="EMBL" id="KAF6134061.1"/>
    </source>
</evidence>
<feature type="compositionally biased region" description="Low complexity" evidence="1">
    <location>
        <begin position="177"/>
        <end position="199"/>
    </location>
</feature>
<feature type="region of interest" description="Disordered" evidence="1">
    <location>
        <begin position="388"/>
        <end position="434"/>
    </location>
</feature>
<evidence type="ECO:0000256" key="1">
    <source>
        <dbReference type="SAM" id="MobiDB-lite"/>
    </source>
</evidence>
<organism evidence="2 3">
    <name type="scientific">Kingdonia uniflora</name>
    <dbReference type="NCBI Taxonomy" id="39325"/>
    <lineage>
        <taxon>Eukaryota</taxon>
        <taxon>Viridiplantae</taxon>
        <taxon>Streptophyta</taxon>
        <taxon>Embryophyta</taxon>
        <taxon>Tracheophyta</taxon>
        <taxon>Spermatophyta</taxon>
        <taxon>Magnoliopsida</taxon>
        <taxon>Ranunculales</taxon>
        <taxon>Circaeasteraceae</taxon>
        <taxon>Kingdonia</taxon>
    </lineage>
</organism>
<sequence length="495" mass="54962">MAIYEAVEADDDYYHMYRFHCMFISGQQRNKYIRHLAEEDEEAGIRARRVRHAVADRLAIKVIEIHERLFERIGHDPELPVSVLKFKGLNTRERDIEMDRHFLCDVFRDMIVDPKARKLVVKEIALDEIADEDEMNVGGEVIRCGTGKTKARSEAAINKLSYNNSNKGGIMLKNGVSSRATPSSRSNKSSSIASTTTTTTKKRSESASISGPKTKETKLTPPPPPAAAKGKRIPKKLIKLTQGERLKLLEESTMLLMESNKELTASNKLMTKQIEVMLVAVMTILARVTLSEVVGDEVEGSDGGSSWGRWRGLPIGAFMCYGRNTGINPMNPTPLRVVGRGKETTFGQNQVERSDSEGERTYLYNSFAGLNLDVESIDKFADSRDVEGLVNPQGLRRTTPNPSDEPEVGDGLGGQQDLSKRSPTTPVIDNGKREVPVLTDNRERYDPNYIKNQEVGERGTRHGTYAGHAIAEAGHGLAMSRAGYRGNKWARGRAE</sequence>
<protein>
    <submittedName>
        <fullName evidence="2">Uncharacterized protein</fullName>
    </submittedName>
</protein>
<dbReference type="Proteomes" id="UP000541444">
    <property type="component" value="Unassembled WGS sequence"/>
</dbReference>
<proteinExistence type="predicted"/>
<dbReference type="EMBL" id="JACGCM010002893">
    <property type="protein sequence ID" value="KAF6134061.1"/>
    <property type="molecule type" value="Genomic_DNA"/>
</dbReference>
<keyword evidence="3" id="KW-1185">Reference proteome</keyword>
<gene>
    <name evidence="2" type="ORF">GIB67_038352</name>
</gene>
<reference evidence="2 3" key="1">
    <citation type="journal article" date="2020" name="IScience">
        <title>Genome Sequencing of the Endangered Kingdonia uniflora (Circaeasteraceae, Ranunculales) Reveals Potential Mechanisms of Evolutionary Specialization.</title>
        <authorList>
            <person name="Sun Y."/>
            <person name="Deng T."/>
            <person name="Zhang A."/>
            <person name="Moore M.J."/>
            <person name="Landis J.B."/>
            <person name="Lin N."/>
            <person name="Zhang H."/>
            <person name="Zhang X."/>
            <person name="Huang J."/>
            <person name="Zhang X."/>
            <person name="Sun H."/>
            <person name="Wang H."/>
        </authorList>
    </citation>
    <scope>NUCLEOTIDE SEQUENCE [LARGE SCALE GENOMIC DNA]</scope>
    <source>
        <strain evidence="2">TB1705</strain>
        <tissue evidence="2">Leaf</tissue>
    </source>
</reference>
<evidence type="ECO:0000313" key="3">
    <source>
        <dbReference type="Proteomes" id="UP000541444"/>
    </source>
</evidence>